<proteinExistence type="predicted"/>
<name>A0A0E9V4K4_ANGAN</name>
<organism evidence="1">
    <name type="scientific">Anguilla anguilla</name>
    <name type="common">European freshwater eel</name>
    <name type="synonym">Muraena anguilla</name>
    <dbReference type="NCBI Taxonomy" id="7936"/>
    <lineage>
        <taxon>Eukaryota</taxon>
        <taxon>Metazoa</taxon>
        <taxon>Chordata</taxon>
        <taxon>Craniata</taxon>
        <taxon>Vertebrata</taxon>
        <taxon>Euteleostomi</taxon>
        <taxon>Actinopterygii</taxon>
        <taxon>Neopterygii</taxon>
        <taxon>Teleostei</taxon>
        <taxon>Anguilliformes</taxon>
        <taxon>Anguillidae</taxon>
        <taxon>Anguilla</taxon>
    </lineage>
</organism>
<sequence>MGTYCSANNHGGCTLAVNSIV</sequence>
<protein>
    <submittedName>
        <fullName evidence="1">Uncharacterized protein</fullName>
    </submittedName>
</protein>
<evidence type="ECO:0000313" key="1">
    <source>
        <dbReference type="EMBL" id="JAH72921.1"/>
    </source>
</evidence>
<dbReference type="EMBL" id="GBXM01035656">
    <property type="protein sequence ID" value="JAH72921.1"/>
    <property type="molecule type" value="Transcribed_RNA"/>
</dbReference>
<dbReference type="AlphaFoldDB" id="A0A0E9V4K4"/>
<reference evidence="1" key="1">
    <citation type="submission" date="2014-11" db="EMBL/GenBank/DDBJ databases">
        <authorList>
            <person name="Amaro Gonzalez C."/>
        </authorList>
    </citation>
    <scope>NUCLEOTIDE SEQUENCE</scope>
</reference>
<reference evidence="1" key="2">
    <citation type="journal article" date="2015" name="Fish Shellfish Immunol.">
        <title>Early steps in the European eel (Anguilla anguilla)-Vibrio vulnificus interaction in the gills: Role of the RtxA13 toxin.</title>
        <authorList>
            <person name="Callol A."/>
            <person name="Pajuelo D."/>
            <person name="Ebbesson L."/>
            <person name="Teles M."/>
            <person name="MacKenzie S."/>
            <person name="Amaro C."/>
        </authorList>
    </citation>
    <scope>NUCLEOTIDE SEQUENCE</scope>
</reference>
<accession>A0A0E9V4K4</accession>